<dbReference type="InterPro" id="IPR013818">
    <property type="entry name" value="Lipase"/>
</dbReference>
<comment type="subcellular location">
    <subcellularLocation>
        <location evidence="2">Secreted</location>
    </subcellularLocation>
</comment>
<dbReference type="PRINTS" id="PR00821">
    <property type="entry name" value="TAGLIPASE"/>
</dbReference>
<gene>
    <name evidence="11" type="ORF">HCN44_008037</name>
</gene>
<dbReference type="PANTHER" id="PTHR11610">
    <property type="entry name" value="LIPASE"/>
    <property type="match status" value="1"/>
</dbReference>
<organism evidence="11 12">
    <name type="scientific">Aphidius gifuensis</name>
    <name type="common">Parasitoid wasp</name>
    <dbReference type="NCBI Taxonomy" id="684658"/>
    <lineage>
        <taxon>Eukaryota</taxon>
        <taxon>Metazoa</taxon>
        <taxon>Ecdysozoa</taxon>
        <taxon>Arthropoda</taxon>
        <taxon>Hexapoda</taxon>
        <taxon>Insecta</taxon>
        <taxon>Pterygota</taxon>
        <taxon>Neoptera</taxon>
        <taxon>Endopterygota</taxon>
        <taxon>Hymenoptera</taxon>
        <taxon>Apocrita</taxon>
        <taxon>Ichneumonoidea</taxon>
        <taxon>Braconidae</taxon>
        <taxon>Aphidiinae</taxon>
        <taxon>Aphidius</taxon>
    </lineage>
</organism>
<dbReference type="GO" id="GO:0005615">
    <property type="term" value="C:extracellular space"/>
    <property type="evidence" value="ECO:0007669"/>
    <property type="project" value="TreeGrafter"/>
</dbReference>
<dbReference type="SUPFAM" id="SSF53474">
    <property type="entry name" value="alpha/beta-Hydrolases"/>
    <property type="match status" value="1"/>
</dbReference>
<evidence type="ECO:0000256" key="6">
    <source>
        <dbReference type="ARBA" id="ARBA00022801"/>
    </source>
</evidence>
<dbReference type="Gene3D" id="3.40.50.1820">
    <property type="entry name" value="alpha/beta hydrolase"/>
    <property type="match status" value="1"/>
</dbReference>
<evidence type="ECO:0000256" key="4">
    <source>
        <dbReference type="ARBA" id="ARBA00013179"/>
    </source>
</evidence>
<evidence type="ECO:0000256" key="8">
    <source>
        <dbReference type="RuleBase" id="RU004262"/>
    </source>
</evidence>
<keyword evidence="6" id="KW-0378">Hydrolase</keyword>
<keyword evidence="5" id="KW-0964">Secreted</keyword>
<accession>A0A834XMZ7</accession>
<dbReference type="GO" id="GO:0016042">
    <property type="term" value="P:lipid catabolic process"/>
    <property type="evidence" value="ECO:0007669"/>
    <property type="project" value="TreeGrafter"/>
</dbReference>
<dbReference type="AlphaFoldDB" id="A0A834XMZ7"/>
<dbReference type="Pfam" id="PF00151">
    <property type="entry name" value="Lipase"/>
    <property type="match status" value="1"/>
</dbReference>
<protein>
    <recommendedName>
        <fullName evidence="4">phospholipase A1</fullName>
        <ecNumber evidence="4">3.1.1.32</ecNumber>
    </recommendedName>
</protein>
<reference evidence="11 12" key="1">
    <citation type="submission" date="2020-08" db="EMBL/GenBank/DDBJ databases">
        <title>Aphidius gifuensis genome sequencing and assembly.</title>
        <authorList>
            <person name="Du Z."/>
        </authorList>
    </citation>
    <scope>NUCLEOTIDE SEQUENCE [LARGE SCALE GENOMIC DNA]</scope>
    <source>
        <strain evidence="11">YNYX2018</strain>
        <tissue evidence="11">Adults</tissue>
    </source>
</reference>
<dbReference type="OrthoDB" id="199913at2759"/>
<comment type="similarity">
    <text evidence="3 8">Belongs to the AB hydrolase superfamily. Lipase family.</text>
</comment>
<dbReference type="GO" id="GO:0008970">
    <property type="term" value="F:phospholipase A1 activity"/>
    <property type="evidence" value="ECO:0007669"/>
    <property type="project" value="UniProtKB-EC"/>
</dbReference>
<feature type="chain" id="PRO_5032645533" description="phospholipase A1" evidence="9">
    <location>
        <begin position="20"/>
        <end position="314"/>
    </location>
</feature>
<evidence type="ECO:0000313" key="12">
    <source>
        <dbReference type="Proteomes" id="UP000639338"/>
    </source>
</evidence>
<evidence type="ECO:0000256" key="7">
    <source>
        <dbReference type="ARBA" id="ARBA00023157"/>
    </source>
</evidence>
<sequence length="314" mass="35435">MPRIFCFIIFGFIIINISANNTDVLYSSYVNEIDITLHLYHSLNQSDGIDIKNPQNISYIDIDLNKSIKIIIHGWRDDPGKEWIEKLRDNYLKYYDCNIVVAGWESLSTSINYLAVVKKIKPIGEEMAKLLLKFTLNNNVDVKNIHILGHSLGSHIAGSIGAFFINEKIGKIGRITGLDPAGPGFENNNDLSLQLDPSDAEFVDVIHTCTDYTGIAKEVGHVDIYPNGGGCRQPGCFIINKLYCGHLRVLDLYSDSFEYPTSMLATKCDSWKEYKKQKCKNGKKIYVGHDISTKSKGVYYLKTNKKSPYGQNQF</sequence>
<evidence type="ECO:0000313" key="11">
    <source>
        <dbReference type="EMBL" id="KAF7989363.1"/>
    </source>
</evidence>
<dbReference type="GO" id="GO:0017171">
    <property type="term" value="F:serine hydrolase activity"/>
    <property type="evidence" value="ECO:0007669"/>
    <property type="project" value="TreeGrafter"/>
</dbReference>
<dbReference type="InterPro" id="IPR029058">
    <property type="entry name" value="AB_hydrolase_fold"/>
</dbReference>
<keyword evidence="12" id="KW-1185">Reference proteome</keyword>
<keyword evidence="7" id="KW-1015">Disulfide bond</keyword>
<dbReference type="InterPro" id="IPR000734">
    <property type="entry name" value="TAG_lipase"/>
</dbReference>
<feature type="signal peptide" evidence="9">
    <location>
        <begin position="1"/>
        <end position="19"/>
    </location>
</feature>
<evidence type="ECO:0000256" key="5">
    <source>
        <dbReference type="ARBA" id="ARBA00022525"/>
    </source>
</evidence>
<evidence type="ECO:0000259" key="10">
    <source>
        <dbReference type="Pfam" id="PF00151"/>
    </source>
</evidence>
<evidence type="ECO:0000256" key="9">
    <source>
        <dbReference type="SAM" id="SignalP"/>
    </source>
</evidence>
<name>A0A834XMZ7_APHGI</name>
<dbReference type="EC" id="3.1.1.32" evidence="4"/>
<evidence type="ECO:0000256" key="1">
    <source>
        <dbReference type="ARBA" id="ARBA00000111"/>
    </source>
</evidence>
<dbReference type="PANTHER" id="PTHR11610:SF173">
    <property type="entry name" value="LIPASE DOMAIN-CONTAINING PROTEIN-RELATED"/>
    <property type="match status" value="1"/>
</dbReference>
<evidence type="ECO:0000256" key="3">
    <source>
        <dbReference type="ARBA" id="ARBA00010701"/>
    </source>
</evidence>
<proteinExistence type="inferred from homology"/>
<comment type="catalytic activity">
    <reaction evidence="1">
        <text>a 1,2-diacyl-sn-glycero-3-phosphocholine + H2O = a 2-acyl-sn-glycero-3-phosphocholine + a fatty acid + H(+)</text>
        <dbReference type="Rhea" id="RHEA:18689"/>
        <dbReference type="ChEBI" id="CHEBI:15377"/>
        <dbReference type="ChEBI" id="CHEBI:15378"/>
        <dbReference type="ChEBI" id="CHEBI:28868"/>
        <dbReference type="ChEBI" id="CHEBI:57643"/>
        <dbReference type="ChEBI" id="CHEBI:57875"/>
        <dbReference type="EC" id="3.1.1.32"/>
    </reaction>
</comment>
<comment type="caution">
    <text evidence="11">The sequence shown here is derived from an EMBL/GenBank/DDBJ whole genome shotgun (WGS) entry which is preliminary data.</text>
</comment>
<evidence type="ECO:0000256" key="2">
    <source>
        <dbReference type="ARBA" id="ARBA00004613"/>
    </source>
</evidence>
<keyword evidence="9" id="KW-0732">Signal</keyword>
<dbReference type="EMBL" id="JACMRX010000005">
    <property type="protein sequence ID" value="KAF7989363.1"/>
    <property type="molecule type" value="Genomic_DNA"/>
</dbReference>
<feature type="domain" description="Lipase" evidence="10">
    <location>
        <begin position="29"/>
        <end position="309"/>
    </location>
</feature>
<dbReference type="Proteomes" id="UP000639338">
    <property type="component" value="Unassembled WGS sequence"/>
</dbReference>